<feature type="transmembrane region" description="Helical" evidence="1">
    <location>
        <begin position="21"/>
        <end position="41"/>
    </location>
</feature>
<dbReference type="EMBL" id="MN739896">
    <property type="protein sequence ID" value="QHT76452.1"/>
    <property type="molecule type" value="Genomic_DNA"/>
</dbReference>
<dbReference type="AlphaFoldDB" id="A0A6C0H7A0"/>
<protein>
    <submittedName>
        <fullName evidence="2">Uncharacterized protein</fullName>
    </submittedName>
</protein>
<proteinExistence type="predicted"/>
<name>A0A6C0H7A0_9ZZZZ</name>
<keyword evidence="1" id="KW-0812">Transmembrane</keyword>
<evidence type="ECO:0000256" key="1">
    <source>
        <dbReference type="SAM" id="Phobius"/>
    </source>
</evidence>
<keyword evidence="1" id="KW-0472">Membrane</keyword>
<organism evidence="2">
    <name type="scientific">viral metagenome</name>
    <dbReference type="NCBI Taxonomy" id="1070528"/>
    <lineage>
        <taxon>unclassified sequences</taxon>
        <taxon>metagenomes</taxon>
        <taxon>organismal metagenomes</taxon>
    </lineage>
</organism>
<evidence type="ECO:0000313" key="2">
    <source>
        <dbReference type="EMBL" id="QHT76452.1"/>
    </source>
</evidence>
<reference evidence="2" key="1">
    <citation type="journal article" date="2020" name="Nature">
        <title>Giant virus diversity and host interactions through global metagenomics.</title>
        <authorList>
            <person name="Schulz F."/>
            <person name="Roux S."/>
            <person name="Paez-Espino D."/>
            <person name="Jungbluth S."/>
            <person name="Walsh D.A."/>
            <person name="Denef V.J."/>
            <person name="McMahon K.D."/>
            <person name="Konstantinidis K.T."/>
            <person name="Eloe-Fadrosh E.A."/>
            <person name="Kyrpides N.C."/>
            <person name="Woyke T."/>
        </authorList>
    </citation>
    <scope>NUCLEOTIDE SEQUENCE</scope>
    <source>
        <strain evidence="2">GVMAG-M-3300023179-82</strain>
    </source>
</reference>
<keyword evidence="1" id="KW-1133">Transmembrane helix</keyword>
<sequence>MYKNRKKCLKYNKINIDNIHYCNKNIFYLLLIYGNFVNFIYL</sequence>
<accession>A0A6C0H7A0</accession>